<keyword evidence="3" id="KW-0732">Signal</keyword>
<dbReference type="Gene3D" id="3.40.50.1820">
    <property type="entry name" value="alpha/beta hydrolase"/>
    <property type="match status" value="1"/>
</dbReference>
<dbReference type="PANTHER" id="PTHR10824:SF4">
    <property type="entry name" value="ACYL-COENZYME A THIOESTERASE 1-LIKE"/>
    <property type="match status" value="1"/>
</dbReference>
<proteinExistence type="inferred from homology"/>
<sequence length="441" mass="47765">MRRFALLLLFFGVCANSYAATLNIISVDSRADAPLGVSISGMRPTEVVELRLAMQDSKGTSWRSNAVYRADLEGRVDPSTTAAEAGSYTGIDQTGLFWSMKPDGPGRASPFPTKRKDEDLRFAPAEFTLEMVIDGKVAKTTKLRRWIDGEGISAFTVRAPGLVANIYAPRGALTDGRRHPVVITLGGSEGGIESADMYAAWLASHGFLAMSVAYYRMPGLPKDLVRVPIDPVSVAVDWLQEQSYVDASEIGVLGGSWGGTIAMAAASHDQRLHAVVSIVGSPAPFRGIRRDIAPADFRAVDEPGLTWKGKDLPFLPYLEDSRWLDEADATAQSALKAAMLPIEKINGPLMLLAAGDDRLGLSGEMAAVANRYLKKHHRDEPDEIVYFSDAGHLISPFWQPTTYRHDLGPHLQVGGTPTGYARADREGGAAVIRFLRSALKK</sequence>
<dbReference type="SUPFAM" id="SSF53474">
    <property type="entry name" value="alpha/beta-Hydrolases"/>
    <property type="match status" value="1"/>
</dbReference>
<dbReference type="Pfam" id="PF08840">
    <property type="entry name" value="BAAT_C"/>
    <property type="match status" value="1"/>
</dbReference>
<dbReference type="InterPro" id="IPR014940">
    <property type="entry name" value="BAAT_C"/>
</dbReference>
<evidence type="ECO:0000256" key="2">
    <source>
        <dbReference type="PIRSR" id="PIRSR016521-1"/>
    </source>
</evidence>
<feature type="domain" description="Acyl-CoA thioester hydrolase/bile acid-CoA amino acid N-acetyltransferase" evidence="4">
    <location>
        <begin position="32"/>
        <end position="158"/>
    </location>
</feature>
<dbReference type="GO" id="GO:0047617">
    <property type="term" value="F:fatty acyl-CoA hydrolase activity"/>
    <property type="evidence" value="ECO:0007669"/>
    <property type="project" value="TreeGrafter"/>
</dbReference>
<organism evidence="6 7">
    <name type="scientific">Xanthomonas arboricola pv. populi</name>
    <dbReference type="NCBI Taxonomy" id="487823"/>
    <lineage>
        <taxon>Bacteria</taxon>
        <taxon>Pseudomonadati</taxon>
        <taxon>Pseudomonadota</taxon>
        <taxon>Gammaproteobacteria</taxon>
        <taxon>Lysobacterales</taxon>
        <taxon>Lysobacteraceae</taxon>
        <taxon>Xanthomonas</taxon>
    </lineage>
</organism>
<feature type="chain" id="PRO_5015466203" description="Acyl-CoA thioester hydrolase" evidence="3">
    <location>
        <begin position="20"/>
        <end position="441"/>
    </location>
</feature>
<comment type="similarity">
    <text evidence="1">Belongs to the C/M/P thioester hydrolase family.</text>
</comment>
<feature type="active site" description="Charge relay system" evidence="2">
    <location>
        <position position="392"/>
    </location>
</feature>
<dbReference type="GO" id="GO:0006637">
    <property type="term" value="P:acyl-CoA metabolic process"/>
    <property type="evidence" value="ECO:0007669"/>
    <property type="project" value="InterPro"/>
</dbReference>
<evidence type="ECO:0000256" key="3">
    <source>
        <dbReference type="SAM" id="SignalP"/>
    </source>
</evidence>
<accession>A0A2S6Z8D1</accession>
<protein>
    <recommendedName>
        <fullName evidence="8">Acyl-CoA thioester hydrolase</fullName>
    </recommendedName>
</protein>
<dbReference type="InterPro" id="IPR006862">
    <property type="entry name" value="Thio_Ohase/aa_AcTrfase"/>
</dbReference>
<dbReference type="InterPro" id="IPR042490">
    <property type="entry name" value="Thio_Ohase/BAAT_N"/>
</dbReference>
<evidence type="ECO:0000313" key="6">
    <source>
        <dbReference type="EMBL" id="PPT78136.1"/>
    </source>
</evidence>
<evidence type="ECO:0000259" key="4">
    <source>
        <dbReference type="Pfam" id="PF04775"/>
    </source>
</evidence>
<dbReference type="InterPro" id="IPR016662">
    <property type="entry name" value="Acyl-CoA_thioEstase_long-chain"/>
</dbReference>
<feature type="signal peptide" evidence="3">
    <location>
        <begin position="1"/>
        <end position="19"/>
    </location>
</feature>
<dbReference type="RefSeq" id="WP_104596435.1">
    <property type="nucleotide sequence ID" value="NZ_MIGV01000002.1"/>
</dbReference>
<feature type="active site" description="Charge relay system" evidence="2">
    <location>
        <position position="357"/>
    </location>
</feature>
<dbReference type="InterPro" id="IPR029058">
    <property type="entry name" value="AB_hydrolase_fold"/>
</dbReference>
<dbReference type="PIRSF" id="PIRSF016521">
    <property type="entry name" value="Acyl-CoA_hydro"/>
    <property type="match status" value="1"/>
</dbReference>
<dbReference type="PANTHER" id="PTHR10824">
    <property type="entry name" value="ACYL-COENZYME A THIOESTERASE-RELATED"/>
    <property type="match status" value="1"/>
</dbReference>
<feature type="active site" description="Charge relay system" evidence="2">
    <location>
        <position position="256"/>
    </location>
</feature>
<dbReference type="AlphaFoldDB" id="A0A2S6Z8D1"/>
<reference evidence="6 7" key="1">
    <citation type="submission" date="2016-08" db="EMBL/GenBank/DDBJ databases">
        <title>Evolution of the type three secretion system and type three effector repertoires in Xanthomonas.</title>
        <authorList>
            <person name="Merda D."/>
            <person name="Briand M."/>
            <person name="Bosis E."/>
            <person name="Rousseau C."/>
            <person name="Portier P."/>
            <person name="Jacques M.-A."/>
            <person name="Fischer-Le Saux M."/>
        </authorList>
    </citation>
    <scope>NUCLEOTIDE SEQUENCE [LARGE SCALE GENOMIC DNA]</scope>
    <source>
        <strain evidence="6 7">CFBP 3122</strain>
    </source>
</reference>
<evidence type="ECO:0000313" key="7">
    <source>
        <dbReference type="Proteomes" id="UP000238270"/>
    </source>
</evidence>
<evidence type="ECO:0008006" key="8">
    <source>
        <dbReference type="Google" id="ProtNLM"/>
    </source>
</evidence>
<dbReference type="Proteomes" id="UP000238270">
    <property type="component" value="Unassembled WGS sequence"/>
</dbReference>
<evidence type="ECO:0000259" key="5">
    <source>
        <dbReference type="Pfam" id="PF08840"/>
    </source>
</evidence>
<dbReference type="EMBL" id="MIGV01000002">
    <property type="protein sequence ID" value="PPT78136.1"/>
    <property type="molecule type" value="Genomic_DNA"/>
</dbReference>
<gene>
    <name evidence="6" type="ORF">XaplCFBP3122_02220</name>
</gene>
<dbReference type="GO" id="GO:0006631">
    <property type="term" value="P:fatty acid metabolic process"/>
    <property type="evidence" value="ECO:0007669"/>
    <property type="project" value="TreeGrafter"/>
</dbReference>
<comment type="caution">
    <text evidence="6">The sequence shown here is derived from an EMBL/GenBank/DDBJ whole genome shotgun (WGS) entry which is preliminary data.</text>
</comment>
<evidence type="ECO:0000256" key="1">
    <source>
        <dbReference type="ARBA" id="ARBA00006538"/>
    </source>
</evidence>
<feature type="domain" description="BAAT/Acyl-CoA thioester hydrolase C-terminal" evidence="5">
    <location>
        <begin position="235"/>
        <end position="440"/>
    </location>
</feature>
<dbReference type="Gene3D" id="2.60.40.2240">
    <property type="entry name" value="Acyl-CoA thioester hydrolase/BAAT N-terminal domain"/>
    <property type="match status" value="1"/>
</dbReference>
<name>A0A2S6Z8D1_9XANT</name>
<dbReference type="Pfam" id="PF04775">
    <property type="entry name" value="Bile_Hydr_Trans"/>
    <property type="match status" value="1"/>
</dbReference>